<protein>
    <submittedName>
        <fullName evidence="2">ATPase with chaperone activity</fullName>
    </submittedName>
</protein>
<gene>
    <name evidence="2" type="ORF">J2X05_000585</name>
</gene>
<comment type="caution">
    <text evidence="2">The sequence shown here is derived from an EMBL/GenBank/DDBJ whole genome shotgun (WGS) entry which is preliminary data.</text>
</comment>
<sequence length="160" mass="17700">MVIIVALINESHSGSNPKPGEISLSHAGVLFLDELPEFPRKVLEVLREPLESGEVRISRARNQACFPARFQLVAAMNPCPCGYHGSDANRCRCTPDQVKRYRDKISGPLLDRILSLYINNIGNMLGALVTFAATILPTKVAIQCQLKFKNCQSLSTNRSF</sequence>
<dbReference type="Proteomes" id="UP001253595">
    <property type="component" value="Unassembled WGS sequence"/>
</dbReference>
<dbReference type="InterPro" id="IPR045006">
    <property type="entry name" value="CHLI-like"/>
</dbReference>
<dbReference type="EMBL" id="JAVDVX010000001">
    <property type="protein sequence ID" value="MDR7088582.1"/>
    <property type="molecule type" value="Genomic_DNA"/>
</dbReference>
<organism evidence="2 3">
    <name type="scientific">Cellvibrio fibrivorans</name>
    <dbReference type="NCBI Taxonomy" id="126350"/>
    <lineage>
        <taxon>Bacteria</taxon>
        <taxon>Pseudomonadati</taxon>
        <taxon>Pseudomonadota</taxon>
        <taxon>Gammaproteobacteria</taxon>
        <taxon>Cellvibrionales</taxon>
        <taxon>Cellvibrionaceae</taxon>
        <taxon>Cellvibrio</taxon>
    </lineage>
</organism>
<keyword evidence="3" id="KW-1185">Reference proteome</keyword>
<accession>A0ABU1UTW5</accession>
<dbReference type="Pfam" id="PF01078">
    <property type="entry name" value="Mg_chelatase"/>
    <property type="match status" value="1"/>
</dbReference>
<reference evidence="2 3" key="1">
    <citation type="submission" date="2023-07" db="EMBL/GenBank/DDBJ databases">
        <title>Sorghum-associated microbial communities from plants grown in Nebraska, USA.</title>
        <authorList>
            <person name="Schachtman D."/>
        </authorList>
    </citation>
    <scope>NUCLEOTIDE SEQUENCE [LARGE SCALE GENOMIC DNA]</scope>
    <source>
        <strain evidence="2 3">BE190</strain>
    </source>
</reference>
<dbReference type="PANTHER" id="PTHR32039">
    <property type="entry name" value="MAGNESIUM-CHELATASE SUBUNIT CHLI"/>
    <property type="match status" value="1"/>
</dbReference>
<evidence type="ECO:0000259" key="1">
    <source>
        <dbReference type="Pfam" id="PF01078"/>
    </source>
</evidence>
<name>A0ABU1UTW5_9GAMM</name>
<proteinExistence type="predicted"/>
<dbReference type="SUPFAM" id="SSF52540">
    <property type="entry name" value="P-loop containing nucleoside triphosphate hydrolases"/>
    <property type="match status" value="1"/>
</dbReference>
<dbReference type="InterPro" id="IPR000523">
    <property type="entry name" value="Mg_chelatse_chII-like_cat_dom"/>
</dbReference>
<evidence type="ECO:0000313" key="2">
    <source>
        <dbReference type="EMBL" id="MDR7088582.1"/>
    </source>
</evidence>
<evidence type="ECO:0000313" key="3">
    <source>
        <dbReference type="Proteomes" id="UP001253595"/>
    </source>
</evidence>
<dbReference type="PANTHER" id="PTHR32039:SF7">
    <property type="entry name" value="COMPETENCE PROTEIN COMM"/>
    <property type="match status" value="1"/>
</dbReference>
<dbReference type="InterPro" id="IPR027417">
    <property type="entry name" value="P-loop_NTPase"/>
</dbReference>
<feature type="domain" description="Magnesium chelatase ChlI-like catalytic" evidence="1">
    <location>
        <begin position="13"/>
        <end position="113"/>
    </location>
</feature>
<dbReference type="Gene3D" id="3.40.50.300">
    <property type="entry name" value="P-loop containing nucleotide triphosphate hydrolases"/>
    <property type="match status" value="1"/>
</dbReference>